<dbReference type="InterPro" id="IPR001164">
    <property type="entry name" value="ArfGAP_dom"/>
</dbReference>
<organism evidence="9 10">
    <name type="scientific">Wickerhamomyces mucosus</name>
    <dbReference type="NCBI Taxonomy" id="1378264"/>
    <lineage>
        <taxon>Eukaryota</taxon>
        <taxon>Fungi</taxon>
        <taxon>Dikarya</taxon>
        <taxon>Ascomycota</taxon>
        <taxon>Saccharomycotina</taxon>
        <taxon>Saccharomycetes</taxon>
        <taxon>Phaffomycetales</taxon>
        <taxon>Wickerhamomycetaceae</taxon>
        <taxon>Wickerhamomyces</taxon>
    </lineage>
</organism>
<feature type="compositionally biased region" description="Low complexity" evidence="6">
    <location>
        <begin position="264"/>
        <end position="358"/>
    </location>
</feature>
<evidence type="ECO:0000256" key="6">
    <source>
        <dbReference type="SAM" id="MobiDB-lite"/>
    </source>
</evidence>
<dbReference type="FunFam" id="1.10.220.150:FF:000009">
    <property type="entry name" value="stromal membrane-associated protein 1 isoform X1"/>
    <property type="match status" value="1"/>
</dbReference>
<reference evidence="9" key="2">
    <citation type="submission" date="2021-01" db="EMBL/GenBank/DDBJ databases">
        <authorList>
            <person name="Schikora-Tamarit M.A."/>
        </authorList>
    </citation>
    <scope>NUCLEOTIDE SEQUENCE</scope>
    <source>
        <strain evidence="9">CBS6341</strain>
    </source>
</reference>
<reference evidence="9" key="1">
    <citation type="journal article" date="2021" name="Open Biol.">
        <title>Shared evolutionary footprints suggest mitochondrial oxidative damage underlies multiple complex I losses in fungi.</title>
        <authorList>
            <person name="Schikora-Tamarit M.A."/>
            <person name="Marcet-Houben M."/>
            <person name="Nosek J."/>
            <person name="Gabaldon T."/>
        </authorList>
    </citation>
    <scope>NUCLEOTIDE SEQUENCE</scope>
    <source>
        <strain evidence="9">CBS6341</strain>
    </source>
</reference>
<gene>
    <name evidence="9" type="ORF">WICMUC_004009</name>
</gene>
<dbReference type="Pfam" id="PF01412">
    <property type="entry name" value="ArfGap"/>
    <property type="match status" value="1"/>
</dbReference>
<dbReference type="GO" id="GO:0043565">
    <property type="term" value="F:sequence-specific DNA binding"/>
    <property type="evidence" value="ECO:0007669"/>
    <property type="project" value="InterPro"/>
</dbReference>
<evidence type="ECO:0000256" key="2">
    <source>
        <dbReference type="ARBA" id="ARBA00022723"/>
    </source>
</evidence>
<evidence type="ECO:0008006" key="11">
    <source>
        <dbReference type="Google" id="ProtNLM"/>
    </source>
</evidence>
<dbReference type="SMART" id="SM00105">
    <property type="entry name" value="ArfGap"/>
    <property type="match status" value="1"/>
</dbReference>
<keyword evidence="1" id="KW-0343">GTPase activation</keyword>
<evidence type="ECO:0000256" key="5">
    <source>
        <dbReference type="PROSITE-ProRule" id="PRU00094"/>
    </source>
</evidence>
<feature type="region of interest" description="Disordered" evidence="6">
    <location>
        <begin position="182"/>
        <end position="242"/>
    </location>
</feature>
<dbReference type="GO" id="GO:0008270">
    <property type="term" value="F:zinc ion binding"/>
    <property type="evidence" value="ECO:0007669"/>
    <property type="project" value="UniProtKB-KW"/>
</dbReference>
<accession>A0A9P8PJ52</accession>
<dbReference type="Proteomes" id="UP000769528">
    <property type="component" value="Unassembled WGS sequence"/>
</dbReference>
<keyword evidence="3 5" id="KW-0863">Zinc-finger</keyword>
<evidence type="ECO:0000256" key="4">
    <source>
        <dbReference type="ARBA" id="ARBA00022833"/>
    </source>
</evidence>
<dbReference type="InterPro" id="IPR037278">
    <property type="entry name" value="ARFGAP/RecO"/>
</dbReference>
<feature type="compositionally biased region" description="Polar residues" evidence="6">
    <location>
        <begin position="195"/>
        <end position="212"/>
    </location>
</feature>
<feature type="region of interest" description="Disordered" evidence="6">
    <location>
        <begin position="260"/>
        <end position="370"/>
    </location>
</feature>
<feature type="domain" description="Arf-GAP" evidence="8">
    <location>
        <begin position="12"/>
        <end position="130"/>
    </location>
</feature>
<dbReference type="InterPro" id="IPR000679">
    <property type="entry name" value="Znf_GATA"/>
</dbReference>
<feature type="domain" description="GATA-type" evidence="7">
    <location>
        <begin position="21"/>
        <end position="61"/>
    </location>
</feature>
<keyword evidence="4" id="KW-0862">Zinc</keyword>
<keyword evidence="10" id="KW-1185">Reference proteome</keyword>
<dbReference type="AlphaFoldDB" id="A0A9P8PJ52"/>
<protein>
    <recommendedName>
        <fullName evidence="11">Arf-GAP domain-containing protein</fullName>
    </recommendedName>
</protein>
<comment type="caution">
    <text evidence="9">The sequence shown here is derived from an EMBL/GenBank/DDBJ whole genome shotgun (WGS) entry which is preliminary data.</text>
</comment>
<dbReference type="PROSITE" id="PS50114">
    <property type="entry name" value="GATA_ZN_FINGER_2"/>
    <property type="match status" value="1"/>
</dbReference>
<dbReference type="EMBL" id="JAEUBF010001112">
    <property type="protein sequence ID" value="KAH3672787.1"/>
    <property type="molecule type" value="Genomic_DNA"/>
</dbReference>
<evidence type="ECO:0000256" key="1">
    <source>
        <dbReference type="ARBA" id="ARBA00022468"/>
    </source>
</evidence>
<dbReference type="PANTHER" id="PTHR45705:SF1">
    <property type="entry name" value="FI20236P1"/>
    <property type="match status" value="1"/>
</dbReference>
<dbReference type="PANTHER" id="PTHR45705">
    <property type="entry name" value="FI20236P1"/>
    <property type="match status" value="1"/>
</dbReference>
<evidence type="ECO:0000259" key="8">
    <source>
        <dbReference type="PROSITE" id="PS50115"/>
    </source>
</evidence>
<dbReference type="GO" id="GO:0006355">
    <property type="term" value="P:regulation of DNA-templated transcription"/>
    <property type="evidence" value="ECO:0007669"/>
    <property type="project" value="InterPro"/>
</dbReference>
<evidence type="ECO:0000313" key="10">
    <source>
        <dbReference type="Proteomes" id="UP000769528"/>
    </source>
</evidence>
<proteinExistence type="predicted"/>
<dbReference type="SUPFAM" id="SSF57863">
    <property type="entry name" value="ArfGap/RecO-like zinc finger"/>
    <property type="match status" value="1"/>
</dbReference>
<name>A0A9P8PJ52_9ASCO</name>
<feature type="compositionally biased region" description="Polar residues" evidence="6">
    <location>
        <begin position="139"/>
        <end position="160"/>
    </location>
</feature>
<dbReference type="CDD" id="cd08204">
    <property type="entry name" value="ArfGap"/>
    <property type="match status" value="1"/>
</dbReference>
<dbReference type="GO" id="GO:0005096">
    <property type="term" value="F:GTPase activator activity"/>
    <property type="evidence" value="ECO:0007669"/>
    <property type="project" value="UniProtKB-KW"/>
</dbReference>
<dbReference type="GO" id="GO:0005737">
    <property type="term" value="C:cytoplasm"/>
    <property type="evidence" value="ECO:0007669"/>
    <property type="project" value="TreeGrafter"/>
</dbReference>
<evidence type="ECO:0000256" key="3">
    <source>
        <dbReference type="ARBA" id="ARBA00022771"/>
    </source>
</evidence>
<keyword evidence="2" id="KW-0479">Metal-binding</keyword>
<feature type="region of interest" description="Disordered" evidence="6">
    <location>
        <begin position="128"/>
        <end position="169"/>
    </location>
</feature>
<dbReference type="Gene3D" id="1.10.220.150">
    <property type="entry name" value="Arf GTPase activating protein"/>
    <property type="match status" value="1"/>
</dbReference>
<sequence>MSSKKSDIAKNHAILKALVKENGNTSCADCKTSTHPRWASWNLGIFICIRCSGIHRSMGTHISRVKSIDLDSWTDEQVESMLKWGNNKANTYWESKLPNSNYTPDDSKIENFIKTKYDLKKWAASKDIPNPNEIKANSAPVTKSHTPINESGATTRTPTPNNNNKINNNNLLDLEFGLPVSSSTNSLPTSLNPSTQQVQSKRFPTHSSKANIQLQDQTQQRRPQVQAPQVPQPQPTNDRPDLKKSILSLYSTPLAATSTPNFPLQSLSQSQQQHNSSLNFNESNNTSNNGLSGLTFNSSTSSLNNNYSNQWSNVQSQTSQPPIQQVQQQNQWNNSQLNLSNQWSNNNTTTVNSTRTNNGLDDDLFKNVWS</sequence>
<dbReference type="InterPro" id="IPR038508">
    <property type="entry name" value="ArfGAP_dom_sf"/>
</dbReference>
<feature type="compositionally biased region" description="Low complexity" evidence="6">
    <location>
        <begin position="182"/>
        <end position="194"/>
    </location>
</feature>
<dbReference type="PRINTS" id="PR00405">
    <property type="entry name" value="REVINTRACTNG"/>
</dbReference>
<feature type="compositionally biased region" description="Low complexity" evidence="6">
    <location>
        <begin position="213"/>
        <end position="229"/>
    </location>
</feature>
<dbReference type="InterPro" id="IPR051718">
    <property type="entry name" value="ARF_GTPase-activating"/>
</dbReference>
<evidence type="ECO:0000259" key="7">
    <source>
        <dbReference type="PROSITE" id="PS50114"/>
    </source>
</evidence>
<evidence type="ECO:0000313" key="9">
    <source>
        <dbReference type="EMBL" id="KAH3672787.1"/>
    </source>
</evidence>
<dbReference type="PROSITE" id="PS50115">
    <property type="entry name" value="ARFGAP"/>
    <property type="match status" value="1"/>
</dbReference>
<dbReference type="OrthoDB" id="10266696at2759"/>